<gene>
    <name evidence="2" type="ORF">SAMN04490188_5903</name>
</gene>
<accession>A0ABY0ZJD2</accession>
<evidence type="ECO:0000313" key="2">
    <source>
        <dbReference type="EMBL" id="SEE81698.1"/>
    </source>
</evidence>
<keyword evidence="3" id="KW-1185">Reference proteome</keyword>
<proteinExistence type="predicted"/>
<dbReference type="Proteomes" id="UP000183915">
    <property type="component" value="Unassembled WGS sequence"/>
</dbReference>
<feature type="compositionally biased region" description="Basic and acidic residues" evidence="1">
    <location>
        <begin position="1"/>
        <end position="13"/>
    </location>
</feature>
<organism evidence="2 3">
    <name type="scientific">Pseudomonas kilonensis</name>
    <dbReference type="NCBI Taxonomy" id="132476"/>
    <lineage>
        <taxon>Bacteria</taxon>
        <taxon>Pseudomonadati</taxon>
        <taxon>Pseudomonadota</taxon>
        <taxon>Gammaproteobacteria</taxon>
        <taxon>Pseudomonadales</taxon>
        <taxon>Pseudomonadaceae</taxon>
        <taxon>Pseudomonas</taxon>
    </lineage>
</organism>
<sequence>MPKQFKSDRDGQEGAKVALSAPAPRKTGTDHDCGTVRLQVNSNRALSPVSVQFCSDRFRPVLNQKDHHLQIPSGTGIARQSDCPAPRALAYCHSLIPSKGAGLCYLSKARIWATLRFGQSTIHHDGRILMSEIINKEDKPVDGDLLCEQGKEKIFKGGRWVESGRLCVDSGSGNTYQTISEDGLSTGLSSDIELPQPDGGGAGRLTCCRYILGAPFGSARLYNSCAGCKTVTISYGNGDIRDYSVQGNSHYDIVLVHPNSQLAGERDC</sequence>
<feature type="region of interest" description="Disordered" evidence="1">
    <location>
        <begin position="1"/>
        <end position="32"/>
    </location>
</feature>
<comment type="caution">
    <text evidence="2">The sequence shown here is derived from an EMBL/GenBank/DDBJ whole genome shotgun (WGS) entry which is preliminary data.</text>
</comment>
<reference evidence="2 3" key="1">
    <citation type="submission" date="2016-10" db="EMBL/GenBank/DDBJ databases">
        <authorList>
            <person name="Varghese N."/>
            <person name="Submissions S."/>
        </authorList>
    </citation>
    <scope>NUCLEOTIDE SEQUENCE [LARGE SCALE GENOMIC DNA]</scope>
    <source>
        <strain evidence="2 3">BS3780</strain>
    </source>
</reference>
<evidence type="ECO:0000256" key="1">
    <source>
        <dbReference type="SAM" id="MobiDB-lite"/>
    </source>
</evidence>
<protein>
    <submittedName>
        <fullName evidence="2">Uncharacterized protein</fullName>
    </submittedName>
</protein>
<evidence type="ECO:0000313" key="3">
    <source>
        <dbReference type="Proteomes" id="UP000183915"/>
    </source>
</evidence>
<dbReference type="EMBL" id="FNTT01000002">
    <property type="protein sequence ID" value="SEE81698.1"/>
    <property type="molecule type" value="Genomic_DNA"/>
</dbReference>
<name>A0ABY0ZJD2_9PSED</name>